<dbReference type="EMBL" id="JAANHJ010000001">
    <property type="protein sequence ID" value="MCG6226003.1"/>
    <property type="molecule type" value="Genomic_DNA"/>
</dbReference>
<sequence length="267" mass="30986">MNNRDYISSIITQFSGQNNIIPIPAIYLKITEDYPSAALLNQMIYWSDRTSRKDGYFYKSYNEWFEELHLTEYQVRRATKKLKGLGFVDTALKKANGAPTLHYKVDTKEVSEWILKKLKNGNLTNLRMDSEETQESLTEITTENTTEITTKDILSGNPTVSPIPYKEIIGYLNEKAGKQFKHNTGKSKRCIEARWNEDFRLDDFKKVIDIKTSEWLGTSQEKYLRPETLFGTKFEGYLNQETNTQPNNPYANAFENAQPLDMENLPF</sequence>
<accession>A0ABS9NGW8</accession>
<proteinExistence type="predicted"/>
<evidence type="ECO:0000313" key="3">
    <source>
        <dbReference type="Proteomes" id="UP000814367"/>
    </source>
</evidence>
<protein>
    <submittedName>
        <fullName evidence="2">Replication protein</fullName>
    </submittedName>
</protein>
<dbReference type="NCBIfam" id="TIGR02220">
    <property type="entry name" value="phg_TIGR02220"/>
    <property type="match status" value="1"/>
</dbReference>
<evidence type="ECO:0000313" key="2">
    <source>
        <dbReference type="EMBL" id="MCG6226003.1"/>
    </source>
</evidence>
<reference evidence="2 3" key="1">
    <citation type="submission" date="2020-03" db="EMBL/GenBank/DDBJ databases">
        <title>Comparative genetics of Staphylococcus warneri persistents from caprine mastitis.</title>
        <authorList>
            <person name="Franca C.A."/>
            <person name="Rosa D.S."/>
            <person name="Silva A."/>
            <person name="Rodrigues D.L.N."/>
            <person name="Santos R.G."/>
            <person name="Castillo R.E.H."/>
            <person name="Moreira M.A.S."/>
            <person name="Lima M.C."/>
            <person name="Gouveia G.V."/>
            <person name="Gouveia J.J.S."/>
            <person name="Souza R.F.S."/>
            <person name="Bertram B."/>
            <person name="Azevedo V."/>
            <person name="Costa M."/>
        </authorList>
    </citation>
    <scope>NUCLEOTIDE SEQUENCE [LARGE SCALE GENOMIC DNA]</scope>
    <source>
        <strain evidence="2 3">Cap 9.2</strain>
    </source>
</reference>
<dbReference type="InterPro" id="IPR011741">
    <property type="entry name" value="Phg_2220_C"/>
</dbReference>
<comment type="caution">
    <text evidence="2">The sequence shown here is derived from an EMBL/GenBank/DDBJ whole genome shotgun (WGS) entry which is preliminary data.</text>
</comment>
<dbReference type="Proteomes" id="UP000814367">
    <property type="component" value="Unassembled WGS sequence"/>
</dbReference>
<gene>
    <name evidence="2" type="ORF">G8J23_08405</name>
</gene>
<keyword evidence="3" id="KW-1185">Reference proteome</keyword>
<name>A0ABS9NGW8_STAWA</name>
<evidence type="ECO:0000259" key="1">
    <source>
        <dbReference type="Pfam" id="PF09524"/>
    </source>
</evidence>
<feature type="domain" description="Phage conserved hypothetical protein C-terminal" evidence="1">
    <location>
        <begin position="168"/>
        <end position="239"/>
    </location>
</feature>
<dbReference type="Pfam" id="PF09524">
    <property type="entry name" value="Phg_2220_C"/>
    <property type="match status" value="1"/>
</dbReference>
<dbReference type="RefSeq" id="WP_058714334.1">
    <property type="nucleotide sequence ID" value="NZ_CP049802.1"/>
</dbReference>
<organism evidence="2 3">
    <name type="scientific">Staphylococcus warneri</name>
    <dbReference type="NCBI Taxonomy" id="1292"/>
    <lineage>
        <taxon>Bacteria</taxon>
        <taxon>Bacillati</taxon>
        <taxon>Bacillota</taxon>
        <taxon>Bacilli</taxon>
        <taxon>Bacillales</taxon>
        <taxon>Staphylococcaceae</taxon>
        <taxon>Staphylococcus</taxon>
    </lineage>
</organism>